<feature type="transmembrane region" description="Helical" evidence="8">
    <location>
        <begin position="189"/>
        <end position="212"/>
    </location>
</feature>
<feature type="transmembrane region" description="Helical" evidence="8">
    <location>
        <begin position="270"/>
        <end position="292"/>
    </location>
</feature>
<keyword evidence="5 8" id="KW-0812">Transmembrane</keyword>
<evidence type="ECO:0000256" key="1">
    <source>
        <dbReference type="ARBA" id="ARBA00004651"/>
    </source>
</evidence>
<dbReference type="NCBIfam" id="TIGR00797">
    <property type="entry name" value="matE"/>
    <property type="match status" value="1"/>
</dbReference>
<evidence type="ECO:0000256" key="3">
    <source>
        <dbReference type="ARBA" id="ARBA00022448"/>
    </source>
</evidence>
<organism evidence="9 10">
    <name type="scientific">Microcella alkaliphila</name>
    <dbReference type="NCBI Taxonomy" id="279828"/>
    <lineage>
        <taxon>Bacteria</taxon>
        <taxon>Bacillati</taxon>
        <taxon>Actinomycetota</taxon>
        <taxon>Actinomycetes</taxon>
        <taxon>Micrococcales</taxon>
        <taxon>Microbacteriaceae</taxon>
        <taxon>Microcella</taxon>
    </lineage>
</organism>
<dbReference type="EMBL" id="AP017315">
    <property type="protein sequence ID" value="BAU31133.1"/>
    <property type="molecule type" value="Genomic_DNA"/>
</dbReference>
<evidence type="ECO:0000313" key="10">
    <source>
        <dbReference type="Proteomes" id="UP000218965"/>
    </source>
</evidence>
<feature type="transmembrane region" description="Helical" evidence="8">
    <location>
        <begin position="50"/>
        <end position="75"/>
    </location>
</feature>
<protein>
    <submittedName>
        <fullName evidence="9">DNA-damage-inducible protein F</fullName>
    </submittedName>
</protein>
<dbReference type="PANTHER" id="PTHR42893">
    <property type="entry name" value="PROTEIN DETOXIFICATION 44, CHLOROPLASTIC-RELATED"/>
    <property type="match status" value="1"/>
</dbReference>
<evidence type="ECO:0000256" key="5">
    <source>
        <dbReference type="ARBA" id="ARBA00022692"/>
    </source>
</evidence>
<dbReference type="InterPro" id="IPR002528">
    <property type="entry name" value="MATE_fam"/>
</dbReference>
<reference evidence="10" key="1">
    <citation type="submission" date="2015-12" db="EMBL/GenBank/DDBJ databases">
        <authorList>
            <person name="Shamseldin A."/>
            <person name="Moawad H."/>
            <person name="Abd El-Rahim W.M."/>
            <person name="Sadowsky M.J."/>
        </authorList>
    </citation>
    <scope>NUCLEOTIDE SEQUENCE [LARGE SCALE GENOMIC DNA]</scope>
    <source>
        <strain evidence="10">JAM AC0309</strain>
    </source>
</reference>
<dbReference type="Proteomes" id="UP000218965">
    <property type="component" value="Chromosome"/>
</dbReference>
<feature type="transmembrane region" description="Helical" evidence="8">
    <location>
        <begin position="380"/>
        <end position="400"/>
    </location>
</feature>
<feature type="transmembrane region" description="Helical" evidence="8">
    <location>
        <begin position="347"/>
        <end position="368"/>
    </location>
</feature>
<keyword evidence="3" id="KW-0813">Transport</keyword>
<evidence type="ECO:0000256" key="8">
    <source>
        <dbReference type="SAM" id="Phobius"/>
    </source>
</evidence>
<dbReference type="KEGG" id="malk:MalAC0309_0258"/>
<evidence type="ECO:0000256" key="6">
    <source>
        <dbReference type="ARBA" id="ARBA00022989"/>
    </source>
</evidence>
<dbReference type="PIRSF" id="PIRSF006603">
    <property type="entry name" value="DinF"/>
    <property type="match status" value="1"/>
</dbReference>
<feature type="transmembrane region" description="Helical" evidence="8">
    <location>
        <begin position="164"/>
        <end position="183"/>
    </location>
</feature>
<keyword evidence="4" id="KW-1003">Cell membrane</keyword>
<keyword evidence="7 8" id="KW-0472">Membrane</keyword>
<feature type="transmembrane region" description="Helical" evidence="8">
    <location>
        <begin position="136"/>
        <end position="157"/>
    </location>
</feature>
<dbReference type="AlphaFoldDB" id="A0A0U5BS14"/>
<dbReference type="GO" id="GO:0005886">
    <property type="term" value="C:plasma membrane"/>
    <property type="evidence" value="ECO:0007669"/>
    <property type="project" value="UniProtKB-SubCell"/>
</dbReference>
<gene>
    <name evidence="9" type="ORF">MalAC0309_0258</name>
</gene>
<comment type="subcellular location">
    <subcellularLocation>
        <location evidence="1">Cell membrane</location>
        <topology evidence="1">Multi-pass membrane protein</topology>
    </subcellularLocation>
</comment>
<name>A0A0U5BS14_9MICO</name>
<dbReference type="GO" id="GO:0042910">
    <property type="term" value="F:xenobiotic transmembrane transporter activity"/>
    <property type="evidence" value="ECO:0007669"/>
    <property type="project" value="InterPro"/>
</dbReference>
<proteinExistence type="inferred from homology"/>
<sequence length="441" mass="44658">MRARFRLSPLDRDIMRLAVPSLGALIAEPVFVLTDTAMVGHLGAAPLAGLAVASTVLQTVVGLLIFLAYATTPIVARRLGAGNRLGALTAGVDGLWLALGIGVVLLGVMLPSSRFIVDLFGVEPVVAAAALDYLTISWWGIPGMLLVLAATGVLRGLQDARTPLIVAAAGFTANIALNAVFIYGLGLGVAGSAIGTVIAQWGMAAVLVAIVVRGARASGARLRPGVTGLRAAAQAGSWLFVRTLSLRVALVATVAVAATLGTEELAATQIWFALYSLLALALDALAIAGQALIGHGLGASDVPRVHAITRRLVGWGVAVGAALMVPLLAATPLLAIAMTGDPAVRALIPLAVVTLAVGLPLAGLVFVLDGVLIGAGDGRYLAATGILNLLAYLVVLAIAIGMLGAGLAGLFLSFMVGYLAARAATLGWRARGTRWIVAGAS</sequence>
<evidence type="ECO:0000256" key="7">
    <source>
        <dbReference type="ARBA" id="ARBA00023136"/>
    </source>
</evidence>
<dbReference type="RefSeq" id="WP_331716216.1">
    <property type="nucleotide sequence ID" value="NZ_AP017315.1"/>
</dbReference>
<dbReference type="GO" id="GO:0015297">
    <property type="term" value="F:antiporter activity"/>
    <property type="evidence" value="ECO:0007669"/>
    <property type="project" value="InterPro"/>
</dbReference>
<keyword evidence="6 8" id="KW-1133">Transmembrane helix</keyword>
<evidence type="ECO:0000313" key="9">
    <source>
        <dbReference type="EMBL" id="BAU31133.1"/>
    </source>
</evidence>
<feature type="transmembrane region" description="Helical" evidence="8">
    <location>
        <begin position="95"/>
        <end position="116"/>
    </location>
</feature>
<reference evidence="9 10" key="2">
    <citation type="submission" date="2016-01" db="EMBL/GenBank/DDBJ databases">
        <title>Microcella alkaliphila JAM AC0309 whole genome shotgun sequence.</title>
        <authorList>
            <person name="Kurata A."/>
            <person name="Hirose Y."/>
            <person name="Kishimoto N."/>
            <person name="Kobayashi T."/>
        </authorList>
    </citation>
    <scope>NUCLEOTIDE SEQUENCE [LARGE SCALE GENOMIC DNA]</scope>
    <source>
        <strain evidence="9 10">JAM AC0309</strain>
    </source>
</reference>
<feature type="transmembrane region" description="Helical" evidence="8">
    <location>
        <begin position="406"/>
        <end position="424"/>
    </location>
</feature>
<dbReference type="InterPro" id="IPR044644">
    <property type="entry name" value="DinF-like"/>
</dbReference>
<feature type="transmembrane region" description="Helical" evidence="8">
    <location>
        <begin position="312"/>
        <end position="335"/>
    </location>
</feature>
<dbReference type="Pfam" id="PF01554">
    <property type="entry name" value="MatE"/>
    <property type="match status" value="2"/>
</dbReference>
<evidence type="ECO:0000256" key="4">
    <source>
        <dbReference type="ARBA" id="ARBA00022475"/>
    </source>
</evidence>
<dbReference type="InterPro" id="IPR048279">
    <property type="entry name" value="MdtK-like"/>
</dbReference>
<evidence type="ECO:0000256" key="2">
    <source>
        <dbReference type="ARBA" id="ARBA00010199"/>
    </source>
</evidence>
<accession>A0A0U5BS14</accession>
<dbReference type="PANTHER" id="PTHR42893:SF46">
    <property type="entry name" value="PROTEIN DETOXIFICATION 44, CHLOROPLASTIC"/>
    <property type="match status" value="1"/>
</dbReference>
<comment type="similarity">
    <text evidence="2">Belongs to the multi antimicrobial extrusion (MATE) (TC 2.A.66.1) family.</text>
</comment>
<feature type="transmembrane region" description="Helical" evidence="8">
    <location>
        <begin position="239"/>
        <end position="258"/>
    </location>
</feature>